<evidence type="ECO:0000313" key="2">
    <source>
        <dbReference type="EMBL" id="KAL0333701.1"/>
    </source>
</evidence>
<dbReference type="EMBL" id="JACGWK010000009">
    <property type="protein sequence ID" value="KAL0333701.1"/>
    <property type="molecule type" value="Genomic_DNA"/>
</dbReference>
<feature type="region of interest" description="Disordered" evidence="1">
    <location>
        <begin position="125"/>
        <end position="191"/>
    </location>
</feature>
<name>A0AAW2MUH9_9LAMI</name>
<feature type="compositionally biased region" description="Basic and acidic residues" evidence="1">
    <location>
        <begin position="164"/>
        <end position="191"/>
    </location>
</feature>
<feature type="compositionally biased region" description="Basic residues" evidence="1">
    <location>
        <begin position="154"/>
        <end position="163"/>
    </location>
</feature>
<reference evidence="2" key="2">
    <citation type="journal article" date="2024" name="Plant">
        <title>Genomic evolution and insights into agronomic trait innovations of Sesamum species.</title>
        <authorList>
            <person name="Miao H."/>
            <person name="Wang L."/>
            <person name="Qu L."/>
            <person name="Liu H."/>
            <person name="Sun Y."/>
            <person name="Le M."/>
            <person name="Wang Q."/>
            <person name="Wei S."/>
            <person name="Zheng Y."/>
            <person name="Lin W."/>
            <person name="Duan Y."/>
            <person name="Cao H."/>
            <person name="Xiong S."/>
            <person name="Wang X."/>
            <person name="Wei L."/>
            <person name="Li C."/>
            <person name="Ma Q."/>
            <person name="Ju M."/>
            <person name="Zhao R."/>
            <person name="Li G."/>
            <person name="Mu C."/>
            <person name="Tian Q."/>
            <person name="Mei H."/>
            <person name="Zhang T."/>
            <person name="Gao T."/>
            <person name="Zhang H."/>
        </authorList>
    </citation>
    <scope>NUCLEOTIDE SEQUENCE</scope>
    <source>
        <strain evidence="2">G01</strain>
    </source>
</reference>
<evidence type="ECO:0000256" key="1">
    <source>
        <dbReference type="SAM" id="MobiDB-lite"/>
    </source>
</evidence>
<feature type="compositionally biased region" description="Polar residues" evidence="1">
    <location>
        <begin position="39"/>
        <end position="50"/>
    </location>
</feature>
<reference evidence="2" key="1">
    <citation type="submission" date="2020-06" db="EMBL/GenBank/DDBJ databases">
        <authorList>
            <person name="Li T."/>
            <person name="Hu X."/>
            <person name="Zhang T."/>
            <person name="Song X."/>
            <person name="Zhang H."/>
            <person name="Dai N."/>
            <person name="Sheng W."/>
            <person name="Hou X."/>
            <person name="Wei L."/>
        </authorList>
    </citation>
    <scope>NUCLEOTIDE SEQUENCE</scope>
    <source>
        <strain evidence="2">G01</strain>
        <tissue evidence="2">Leaf</tissue>
    </source>
</reference>
<organism evidence="2">
    <name type="scientific">Sesamum angustifolium</name>
    <dbReference type="NCBI Taxonomy" id="2727405"/>
    <lineage>
        <taxon>Eukaryota</taxon>
        <taxon>Viridiplantae</taxon>
        <taxon>Streptophyta</taxon>
        <taxon>Embryophyta</taxon>
        <taxon>Tracheophyta</taxon>
        <taxon>Spermatophyta</taxon>
        <taxon>Magnoliopsida</taxon>
        <taxon>eudicotyledons</taxon>
        <taxon>Gunneridae</taxon>
        <taxon>Pentapetalae</taxon>
        <taxon>asterids</taxon>
        <taxon>lamiids</taxon>
        <taxon>Lamiales</taxon>
        <taxon>Pedaliaceae</taxon>
        <taxon>Sesamum</taxon>
    </lineage>
</organism>
<accession>A0AAW2MUH9</accession>
<protein>
    <submittedName>
        <fullName evidence="2">Uncharacterized protein</fullName>
    </submittedName>
</protein>
<feature type="compositionally biased region" description="Low complexity" evidence="1">
    <location>
        <begin position="8"/>
        <end position="24"/>
    </location>
</feature>
<dbReference type="InterPro" id="IPR036770">
    <property type="entry name" value="Ankyrin_rpt-contain_sf"/>
</dbReference>
<dbReference type="AlphaFoldDB" id="A0AAW2MUH9"/>
<dbReference type="PANTHER" id="PTHR24121:SF31">
    <property type="entry name" value="ANKYRIN REPEAT-CONTAINING PROTEIN"/>
    <property type="match status" value="1"/>
</dbReference>
<gene>
    <name evidence="2" type="ORF">Sangu_1526300</name>
</gene>
<dbReference type="SUPFAM" id="SSF48403">
    <property type="entry name" value="Ankyrin repeat"/>
    <property type="match status" value="1"/>
</dbReference>
<comment type="caution">
    <text evidence="2">The sequence shown here is derived from an EMBL/GenBank/DDBJ whole genome shotgun (WGS) entry which is preliminary data.</text>
</comment>
<dbReference type="PANTHER" id="PTHR24121">
    <property type="entry name" value="NO MECHANORECEPTOR POTENTIAL C, ISOFORM D-RELATED"/>
    <property type="match status" value="1"/>
</dbReference>
<feature type="region of interest" description="Disordered" evidence="1">
    <location>
        <begin position="1"/>
        <end position="55"/>
    </location>
</feature>
<sequence length="284" mass="31578">MESSQPRAVQFAQSAMASSSVQQQHPNTAATSLPPRPSTTPAVNGVTDQQNTRRKDLKEYLPLHRAALKGNWEAAKQIFDFDPEALTAGIDLLEATALHTAIRAGKAIDFVEKLIAAMPNDSVGFLHPQAGAKTGTNPRHQGTPPKHPPPRPPPPRHPHRGHRHQDGERGRRRGGENKNKKEKTEKNMGEKRAVIWEGEGIRFKWNRVESGRVNGSVDRGGAATGPLWVWAFLKRSWAKYSNISPLGQDPKGNLIQRARIWLHHRHSTETTPANNVIINECQKR</sequence>
<dbReference type="Gene3D" id="1.25.40.20">
    <property type="entry name" value="Ankyrin repeat-containing domain"/>
    <property type="match status" value="1"/>
</dbReference>
<proteinExistence type="predicted"/>